<proteinExistence type="predicted"/>
<evidence type="ECO:0000313" key="1">
    <source>
        <dbReference type="EMBL" id="MDT8978330.1"/>
    </source>
</evidence>
<evidence type="ECO:0000313" key="2">
    <source>
        <dbReference type="Proteomes" id="UP001250538"/>
    </source>
</evidence>
<gene>
    <name evidence="1" type="ORF">RQP50_19055</name>
</gene>
<accession>A0AAJ2N668</accession>
<dbReference type="Proteomes" id="UP001250538">
    <property type="component" value="Unassembled WGS sequence"/>
</dbReference>
<reference evidence="2" key="1">
    <citation type="submission" date="2023-09" db="EMBL/GenBank/DDBJ databases">
        <title>Paenibacillus sp. chi10 Genome sequencing and assembly.</title>
        <authorList>
            <person name="Kim I."/>
        </authorList>
    </citation>
    <scope>NUCLEOTIDE SEQUENCE [LARGE SCALE GENOMIC DNA]</scope>
    <source>
        <strain evidence="2">chi10</strain>
    </source>
</reference>
<keyword evidence="2" id="KW-1185">Reference proteome</keyword>
<organism evidence="1 2">
    <name type="scientific">Paenibacillus suaedae</name>
    <dbReference type="NCBI Taxonomy" id="3077233"/>
    <lineage>
        <taxon>Bacteria</taxon>
        <taxon>Bacillati</taxon>
        <taxon>Bacillota</taxon>
        <taxon>Bacilli</taxon>
        <taxon>Bacillales</taxon>
        <taxon>Paenibacillaceae</taxon>
        <taxon>Paenibacillus</taxon>
    </lineage>
</organism>
<dbReference type="EMBL" id="JAVYAA010000004">
    <property type="protein sequence ID" value="MDT8978330.1"/>
    <property type="molecule type" value="Genomic_DNA"/>
</dbReference>
<dbReference type="RefSeq" id="WP_315746379.1">
    <property type="nucleotide sequence ID" value="NZ_JAVYAA010000004.1"/>
</dbReference>
<protein>
    <submittedName>
        <fullName evidence="1">Uncharacterized protein</fullName>
    </submittedName>
</protein>
<name>A0AAJ2N668_9BACL</name>
<sequence>MEVFYKLDKINNNMINTLRGLPDPVLIKMDQFSQTYMADMLDEKTTVRDALDQMQRELQATLVIP</sequence>
<comment type="caution">
    <text evidence="1">The sequence shown here is derived from an EMBL/GenBank/DDBJ whole genome shotgun (WGS) entry which is preliminary data.</text>
</comment>
<dbReference type="AlphaFoldDB" id="A0AAJ2N668"/>